<dbReference type="InterPro" id="IPR004875">
    <property type="entry name" value="DDE_SF_endonuclease_dom"/>
</dbReference>
<comment type="caution">
    <text evidence="2">The sequence shown here is derived from an EMBL/GenBank/DDBJ whole genome shotgun (WGS) entry which is preliminary data.</text>
</comment>
<feature type="domain" description="DDE-1" evidence="1">
    <location>
        <begin position="71"/>
        <end position="205"/>
    </location>
</feature>
<dbReference type="Pfam" id="PF03184">
    <property type="entry name" value="DDE_1"/>
    <property type="match status" value="1"/>
</dbReference>
<dbReference type="AlphaFoldDB" id="A0A9W7D6W0"/>
<reference evidence="2" key="1">
    <citation type="submission" date="2023-04" db="EMBL/GenBank/DDBJ databases">
        <title>Phytophthora fragariaefolia NBRC 109709.</title>
        <authorList>
            <person name="Ichikawa N."/>
            <person name="Sato H."/>
            <person name="Tonouchi N."/>
        </authorList>
    </citation>
    <scope>NUCLEOTIDE SEQUENCE</scope>
    <source>
        <strain evidence="2">NBRC 109709</strain>
    </source>
</reference>
<evidence type="ECO:0000313" key="3">
    <source>
        <dbReference type="Proteomes" id="UP001165121"/>
    </source>
</evidence>
<dbReference type="OrthoDB" id="92316at2759"/>
<protein>
    <submittedName>
        <fullName evidence="2">Unnamed protein product</fullName>
    </submittedName>
</protein>
<evidence type="ECO:0000313" key="2">
    <source>
        <dbReference type="EMBL" id="GMF61254.1"/>
    </source>
</evidence>
<gene>
    <name evidence="2" type="ORF">Pfra01_002668400</name>
</gene>
<organism evidence="2 3">
    <name type="scientific">Phytophthora fragariaefolia</name>
    <dbReference type="NCBI Taxonomy" id="1490495"/>
    <lineage>
        <taxon>Eukaryota</taxon>
        <taxon>Sar</taxon>
        <taxon>Stramenopiles</taxon>
        <taxon>Oomycota</taxon>
        <taxon>Peronosporomycetes</taxon>
        <taxon>Peronosporales</taxon>
        <taxon>Peronosporaceae</taxon>
        <taxon>Phytophthora</taxon>
    </lineage>
</organism>
<name>A0A9W7D6W0_9STRA</name>
<dbReference type="EMBL" id="BSXT01005743">
    <property type="protein sequence ID" value="GMF61254.1"/>
    <property type="molecule type" value="Genomic_DNA"/>
</dbReference>
<proteinExistence type="predicted"/>
<sequence>MFIAKAAFCDEVSVVLDSVVPLSPSIDPRMRVFNMEQTAIFASMAPHSTVDEVNARVVPALTAGADSQRIAMTVLVRADGLVLPPHFVFKGQPGGTVEKEVQAYVPHPVATCSVQENAWFDERVMLEWIDMSFRPNVCGYSVLLLDTLKTHKMQSVQDELGGMGTSVHYVPPGCTGITQPLDVGVMAPLKKHMSQNCAHAAVLNGLPENSVERRRYMFDQAMVVLQRVTADTVRNAFQKVGVTGSIK</sequence>
<evidence type="ECO:0000259" key="1">
    <source>
        <dbReference type="Pfam" id="PF03184"/>
    </source>
</evidence>
<dbReference type="Proteomes" id="UP001165121">
    <property type="component" value="Unassembled WGS sequence"/>
</dbReference>
<keyword evidence="3" id="KW-1185">Reference proteome</keyword>
<dbReference type="GO" id="GO:0003676">
    <property type="term" value="F:nucleic acid binding"/>
    <property type="evidence" value="ECO:0007669"/>
    <property type="project" value="InterPro"/>
</dbReference>
<accession>A0A9W7D6W0</accession>